<evidence type="ECO:0000313" key="5">
    <source>
        <dbReference type="EMBL" id="TQW14702.1"/>
    </source>
</evidence>
<feature type="domain" description="HTH cro/C1-type" evidence="4">
    <location>
        <begin position="112"/>
        <end position="166"/>
    </location>
</feature>
<dbReference type="EMBL" id="SRMD01000091">
    <property type="protein sequence ID" value="TQW14702.1"/>
    <property type="molecule type" value="Genomic_DNA"/>
</dbReference>
<keyword evidence="5" id="KW-0378">Hydrolase</keyword>
<dbReference type="SMART" id="SM00530">
    <property type="entry name" value="HTH_XRE"/>
    <property type="match status" value="2"/>
</dbReference>
<keyword evidence="3" id="KW-0804">Transcription</keyword>
<evidence type="ECO:0000256" key="3">
    <source>
        <dbReference type="ARBA" id="ARBA00023163"/>
    </source>
</evidence>
<keyword evidence="2" id="KW-0238">DNA-binding</keyword>
<gene>
    <name evidence="5" type="primary">lexA_3</name>
    <name evidence="5" type="ORF">FIPPAONL_01654</name>
</gene>
<dbReference type="Pfam" id="PF00717">
    <property type="entry name" value="Peptidase_S24"/>
    <property type="match status" value="1"/>
</dbReference>
<proteinExistence type="predicted"/>
<dbReference type="PANTHER" id="PTHR40661">
    <property type="match status" value="1"/>
</dbReference>
<keyword evidence="1" id="KW-0805">Transcription regulation</keyword>
<dbReference type="PANTHER" id="PTHR40661:SF1">
    <property type="entry name" value="HTH CRO_C1-TYPE DOMAIN-CONTAINING PROTEIN"/>
    <property type="match status" value="1"/>
</dbReference>
<dbReference type="Gene3D" id="1.10.260.40">
    <property type="entry name" value="lambda repressor-like DNA-binding domains"/>
    <property type="match status" value="2"/>
</dbReference>
<dbReference type="InterPro" id="IPR015927">
    <property type="entry name" value="Peptidase_S24_S26A/B/C"/>
</dbReference>
<dbReference type="SUPFAM" id="SSF51306">
    <property type="entry name" value="LexA/Signal peptidase"/>
    <property type="match status" value="1"/>
</dbReference>
<dbReference type="Proteomes" id="UP000316012">
    <property type="component" value="Unassembled WGS sequence"/>
</dbReference>
<dbReference type="InterPro" id="IPR036286">
    <property type="entry name" value="LexA/Signal_pep-like_sf"/>
</dbReference>
<accession>A0ABY3BC68</accession>
<dbReference type="PROSITE" id="PS50943">
    <property type="entry name" value="HTH_CROC1"/>
    <property type="match status" value="2"/>
</dbReference>
<evidence type="ECO:0000259" key="4">
    <source>
        <dbReference type="PROSITE" id="PS50943"/>
    </source>
</evidence>
<name>A0ABY3BC68_LACGS</name>
<evidence type="ECO:0000256" key="1">
    <source>
        <dbReference type="ARBA" id="ARBA00023015"/>
    </source>
</evidence>
<evidence type="ECO:0000313" key="6">
    <source>
        <dbReference type="Proteomes" id="UP000316012"/>
    </source>
</evidence>
<dbReference type="InterPro" id="IPR010982">
    <property type="entry name" value="Lambda_DNA-bd_dom_sf"/>
</dbReference>
<dbReference type="GO" id="GO:0004252">
    <property type="term" value="F:serine-type endopeptidase activity"/>
    <property type="evidence" value="ECO:0007669"/>
    <property type="project" value="UniProtKB-EC"/>
</dbReference>
<keyword evidence="6" id="KW-1185">Reference proteome</keyword>
<dbReference type="CDD" id="cd00093">
    <property type="entry name" value="HTH_XRE"/>
    <property type="match status" value="2"/>
</dbReference>
<sequence>MDKNQNANKADLYSGNRHTVGDRLKEYMQQHSLKQVDIIEKARPFFTEKLKITKTDLSQYINNKTEPRSDKLHLLAKALNVDEAWLLGFDKDRNSNKDNNDLGNKKVMADNIKHYLKRNGITRKKLSSDLDISYTTLASWLQADSYPRIDKIEMMANYFGVSKADLVEKHYSPSNSIDTSGMHYVRVPIIGTIACGEPILAEQNIEGYTHELFEEEPKKDELFALRCQGDSMEPLIPDGALVLIHKQPTVEDDEIAAVQVDDDTRATLKKVKHVGKDVFLYPINTKYDPIILNEDNPGRILGKAIHVGFDM</sequence>
<dbReference type="Pfam" id="PF01381">
    <property type="entry name" value="HTH_3"/>
    <property type="match status" value="1"/>
</dbReference>
<dbReference type="EC" id="3.4.21.88" evidence="5"/>
<reference evidence="5 6" key="1">
    <citation type="submission" date="2019-04" db="EMBL/GenBank/DDBJ databases">
        <title>Lactobacillus gasseri 7171 assembly.</title>
        <authorList>
            <person name="Joris B.R."/>
            <person name="Giguere D."/>
        </authorList>
    </citation>
    <scope>NUCLEOTIDE SEQUENCE [LARGE SCALE GENOMIC DNA]</scope>
    <source>
        <strain evidence="5 6">7171</strain>
    </source>
</reference>
<dbReference type="Pfam" id="PF13443">
    <property type="entry name" value="HTH_26"/>
    <property type="match status" value="1"/>
</dbReference>
<dbReference type="CDD" id="cd06529">
    <property type="entry name" value="S24_LexA-like"/>
    <property type="match status" value="1"/>
</dbReference>
<dbReference type="InterPro" id="IPR001387">
    <property type="entry name" value="Cro/C1-type_HTH"/>
</dbReference>
<organism evidence="5 6">
    <name type="scientific">Lactobacillus gasseri</name>
    <dbReference type="NCBI Taxonomy" id="1596"/>
    <lineage>
        <taxon>Bacteria</taxon>
        <taxon>Bacillati</taxon>
        <taxon>Bacillota</taxon>
        <taxon>Bacilli</taxon>
        <taxon>Lactobacillales</taxon>
        <taxon>Lactobacillaceae</taxon>
        <taxon>Lactobacillus</taxon>
    </lineage>
</organism>
<dbReference type="Gene3D" id="2.10.109.10">
    <property type="entry name" value="Umud Fragment, subunit A"/>
    <property type="match status" value="1"/>
</dbReference>
<protein>
    <submittedName>
        <fullName evidence="5">LexA repressor</fullName>
        <ecNumber evidence="5">3.4.21.88</ecNumber>
    </submittedName>
</protein>
<comment type="caution">
    <text evidence="5">The sequence shown here is derived from an EMBL/GenBank/DDBJ whole genome shotgun (WGS) entry which is preliminary data.</text>
</comment>
<dbReference type="SUPFAM" id="SSF47413">
    <property type="entry name" value="lambda repressor-like DNA-binding domains"/>
    <property type="match status" value="2"/>
</dbReference>
<evidence type="ECO:0000256" key="2">
    <source>
        <dbReference type="ARBA" id="ARBA00023125"/>
    </source>
</evidence>
<dbReference type="InterPro" id="IPR039418">
    <property type="entry name" value="LexA-like"/>
</dbReference>
<feature type="domain" description="HTH cro/C1-type" evidence="4">
    <location>
        <begin position="48"/>
        <end position="86"/>
    </location>
</feature>